<dbReference type="RefSeq" id="WP_377542128.1">
    <property type="nucleotide sequence ID" value="NZ_JBHSBN010000002.1"/>
</dbReference>
<proteinExistence type="predicted"/>
<dbReference type="InterPro" id="IPR009057">
    <property type="entry name" value="Homeodomain-like_sf"/>
</dbReference>
<sequence length="266" mass="28863">MAAPNRRERLRSATVSEIKDGARRLLAGGGPQAVSLRAIARDMGMTAPAIYRYFPSLEALVGALAGDLFDEMRERVETARDAAGDDPLAQVAEMARAFRRWSVAHPAEYALIFGPPVPGIAEFADGCGTADHPGARFGAVFLRPMAELARNRPVRTPPRELLTDRLDPYLEPLRRSHGDLPVEVAYVFLTGWTRLHGLVSMAVFGQVQWAVTDPAALFETELVAFLHQFFPDPTGGADRPDPTGDHDPDPTGDHDRGTLPAGPVAH</sequence>
<reference evidence="8" key="1">
    <citation type="journal article" date="2019" name="Int. J. Syst. Evol. Microbiol.">
        <title>The Global Catalogue of Microorganisms (GCM) 10K type strain sequencing project: providing services to taxonomists for standard genome sequencing and annotation.</title>
        <authorList>
            <consortium name="The Broad Institute Genomics Platform"/>
            <consortium name="The Broad Institute Genome Sequencing Center for Infectious Disease"/>
            <person name="Wu L."/>
            <person name="Ma J."/>
        </authorList>
    </citation>
    <scope>NUCLEOTIDE SEQUENCE [LARGE SCALE GENOMIC DNA]</scope>
    <source>
        <strain evidence="8">2902at01</strain>
    </source>
</reference>
<dbReference type="Gene3D" id="1.10.357.10">
    <property type="entry name" value="Tetracycline Repressor, domain 2"/>
    <property type="match status" value="1"/>
</dbReference>
<dbReference type="SUPFAM" id="SSF48498">
    <property type="entry name" value="Tetracyclin repressor-like, C-terminal domain"/>
    <property type="match status" value="1"/>
</dbReference>
<dbReference type="InterPro" id="IPR036271">
    <property type="entry name" value="Tet_transcr_reg_TetR-rel_C_sf"/>
</dbReference>
<dbReference type="PROSITE" id="PS50977">
    <property type="entry name" value="HTH_TETR_2"/>
    <property type="match status" value="1"/>
</dbReference>
<dbReference type="InterPro" id="IPR001647">
    <property type="entry name" value="HTH_TetR"/>
</dbReference>
<evidence type="ECO:0000256" key="2">
    <source>
        <dbReference type="ARBA" id="ARBA00023125"/>
    </source>
</evidence>
<dbReference type="PANTHER" id="PTHR30055">
    <property type="entry name" value="HTH-TYPE TRANSCRIPTIONAL REGULATOR RUTR"/>
    <property type="match status" value="1"/>
</dbReference>
<evidence type="ECO:0000313" key="8">
    <source>
        <dbReference type="Proteomes" id="UP001595868"/>
    </source>
</evidence>
<name>A0ABV8KH59_9ACTN</name>
<accession>A0ABV8KH59</accession>
<keyword evidence="1" id="KW-0805">Transcription regulation</keyword>
<keyword evidence="8" id="KW-1185">Reference proteome</keyword>
<feature type="compositionally biased region" description="Basic and acidic residues" evidence="5">
    <location>
        <begin position="238"/>
        <end position="257"/>
    </location>
</feature>
<dbReference type="PANTHER" id="PTHR30055:SF243">
    <property type="entry name" value="HTH-TYPE TRANSCRIPTIONAL REGULATOR RV1816"/>
    <property type="match status" value="1"/>
</dbReference>
<feature type="DNA-binding region" description="H-T-H motif" evidence="4">
    <location>
        <begin position="35"/>
        <end position="54"/>
    </location>
</feature>
<gene>
    <name evidence="7" type="ORF">ACFOX0_04145</name>
</gene>
<evidence type="ECO:0000256" key="3">
    <source>
        <dbReference type="ARBA" id="ARBA00023163"/>
    </source>
</evidence>
<dbReference type="Proteomes" id="UP001595868">
    <property type="component" value="Unassembled WGS sequence"/>
</dbReference>
<evidence type="ECO:0000313" key="7">
    <source>
        <dbReference type="EMBL" id="MFC4105131.1"/>
    </source>
</evidence>
<dbReference type="InterPro" id="IPR050109">
    <property type="entry name" value="HTH-type_TetR-like_transc_reg"/>
</dbReference>
<evidence type="ECO:0000256" key="1">
    <source>
        <dbReference type="ARBA" id="ARBA00023015"/>
    </source>
</evidence>
<evidence type="ECO:0000259" key="6">
    <source>
        <dbReference type="PROSITE" id="PS50977"/>
    </source>
</evidence>
<dbReference type="SUPFAM" id="SSF46689">
    <property type="entry name" value="Homeodomain-like"/>
    <property type="match status" value="1"/>
</dbReference>
<dbReference type="Pfam" id="PF13305">
    <property type="entry name" value="TetR_C_33"/>
    <property type="match status" value="1"/>
</dbReference>
<dbReference type="InterPro" id="IPR025996">
    <property type="entry name" value="MT1864/Rv1816-like_C"/>
</dbReference>
<keyword evidence="2 4" id="KW-0238">DNA-binding</keyword>
<feature type="domain" description="HTH tetR-type" evidence="6">
    <location>
        <begin position="12"/>
        <end position="72"/>
    </location>
</feature>
<dbReference type="Pfam" id="PF00440">
    <property type="entry name" value="TetR_N"/>
    <property type="match status" value="1"/>
</dbReference>
<evidence type="ECO:0000256" key="4">
    <source>
        <dbReference type="PROSITE-ProRule" id="PRU00335"/>
    </source>
</evidence>
<evidence type="ECO:0000256" key="5">
    <source>
        <dbReference type="SAM" id="MobiDB-lite"/>
    </source>
</evidence>
<organism evidence="7 8">
    <name type="scientific">Micromonospora zhanjiangensis</name>
    <dbReference type="NCBI Taxonomy" id="1522057"/>
    <lineage>
        <taxon>Bacteria</taxon>
        <taxon>Bacillati</taxon>
        <taxon>Actinomycetota</taxon>
        <taxon>Actinomycetes</taxon>
        <taxon>Micromonosporales</taxon>
        <taxon>Micromonosporaceae</taxon>
        <taxon>Micromonospora</taxon>
    </lineage>
</organism>
<dbReference type="EMBL" id="JBHSBN010000002">
    <property type="protein sequence ID" value="MFC4105131.1"/>
    <property type="molecule type" value="Genomic_DNA"/>
</dbReference>
<feature type="region of interest" description="Disordered" evidence="5">
    <location>
        <begin position="233"/>
        <end position="266"/>
    </location>
</feature>
<protein>
    <submittedName>
        <fullName evidence="7">TetR/AcrR family transcriptional regulator</fullName>
    </submittedName>
</protein>
<comment type="caution">
    <text evidence="7">The sequence shown here is derived from an EMBL/GenBank/DDBJ whole genome shotgun (WGS) entry which is preliminary data.</text>
</comment>
<keyword evidence="3" id="KW-0804">Transcription</keyword>